<dbReference type="EMBL" id="OZ019896">
    <property type="protein sequence ID" value="CAK9222929.1"/>
    <property type="molecule type" value="Genomic_DNA"/>
</dbReference>
<reference evidence="5" key="1">
    <citation type="submission" date="2024-02" db="EMBL/GenBank/DDBJ databases">
        <authorList>
            <consortium name="ELIXIR-Norway"/>
            <consortium name="Elixir Norway"/>
        </authorList>
    </citation>
    <scope>NUCLEOTIDE SEQUENCE</scope>
</reference>
<dbReference type="InterPro" id="IPR045164">
    <property type="entry name" value="RBM41/RNPC3"/>
</dbReference>
<dbReference type="InterPro" id="IPR012677">
    <property type="entry name" value="Nucleotide-bd_a/b_plait_sf"/>
</dbReference>
<evidence type="ECO:0000313" key="6">
    <source>
        <dbReference type="Proteomes" id="UP001497512"/>
    </source>
</evidence>
<name>A0ABP0UJM1_9BRYO</name>
<keyword evidence="6" id="KW-1185">Reference proteome</keyword>
<accession>A0ABP0UJM1</accession>
<dbReference type="Pfam" id="PF00076">
    <property type="entry name" value="RRM_1"/>
    <property type="match status" value="1"/>
</dbReference>
<gene>
    <name evidence="5" type="ORF">CSSPTR1EN2_LOCUS16548</name>
</gene>
<protein>
    <recommendedName>
        <fullName evidence="4">RRM domain-containing protein</fullName>
    </recommendedName>
</protein>
<dbReference type="Proteomes" id="UP001497512">
    <property type="component" value="Chromosome 4"/>
</dbReference>
<dbReference type="SUPFAM" id="SSF54928">
    <property type="entry name" value="RNA-binding domain, RBD"/>
    <property type="match status" value="1"/>
</dbReference>
<dbReference type="InterPro" id="IPR035979">
    <property type="entry name" value="RBD_domain_sf"/>
</dbReference>
<organism evidence="5 6">
    <name type="scientific">Sphagnum troendelagicum</name>
    <dbReference type="NCBI Taxonomy" id="128251"/>
    <lineage>
        <taxon>Eukaryota</taxon>
        <taxon>Viridiplantae</taxon>
        <taxon>Streptophyta</taxon>
        <taxon>Embryophyta</taxon>
        <taxon>Bryophyta</taxon>
        <taxon>Sphagnophytina</taxon>
        <taxon>Sphagnopsida</taxon>
        <taxon>Sphagnales</taxon>
        <taxon>Sphagnaceae</taxon>
        <taxon>Sphagnum</taxon>
    </lineage>
</organism>
<dbReference type="PANTHER" id="PTHR16105">
    <property type="entry name" value="RNA-BINDING REGION-CONTAINING PROTEIN 3"/>
    <property type="match status" value="1"/>
</dbReference>
<dbReference type="InterPro" id="IPR000504">
    <property type="entry name" value="RRM_dom"/>
</dbReference>
<feature type="domain" description="RRM" evidence="4">
    <location>
        <begin position="310"/>
        <end position="389"/>
    </location>
</feature>
<dbReference type="PANTHER" id="PTHR16105:SF2">
    <property type="entry name" value="RNA-BINDING PROTEIN 41"/>
    <property type="match status" value="1"/>
</dbReference>
<proteinExistence type="predicted"/>
<dbReference type="CDD" id="cd12239">
    <property type="entry name" value="RRM2_RBM40_like"/>
    <property type="match status" value="1"/>
</dbReference>
<evidence type="ECO:0000259" key="4">
    <source>
        <dbReference type="PROSITE" id="PS50102"/>
    </source>
</evidence>
<dbReference type="PROSITE" id="PS50102">
    <property type="entry name" value="RRM"/>
    <property type="match status" value="1"/>
</dbReference>
<sequence>MAMASQEGGPPAKTQAEVRLQQLLEKQLSTTGRLELVDFEEATESMRCIGHASAGVASLAEFREHSQRQRQADEKAWALRDLLQSKGLSEPEIKDHLQKIGGVGVLPSDSSEKAGAKRKRYGPHPSFMQGEEVEQQHFLALGQAADNSTEQQQSKHKAHFAELVAMAPVGSKGGRKPFLGVDQSELHKGATPQELARLTEEEGPRTVTEVFASPAPPLLDMYTYLEQRQQEAVSSQTKSTALEEANEPGMVSPDDCMQNVKLQEANVVSNARFVVEISEDEIRANRLDEEEIRQLPGGKFENYTPGSPSNTLYLKNLRPDVTEADLLGIFSRFQRGSGEKLVLRLMHQGRMKGQAFVTLPDTEAAKAALELLNGYNLRGKPVIIEYARGSKSPSLPLVAKPGEKAPIRSRKRKSLGKDIIP</sequence>
<dbReference type="SMART" id="SM00360">
    <property type="entry name" value="RRM"/>
    <property type="match status" value="1"/>
</dbReference>
<dbReference type="Gene3D" id="3.30.70.330">
    <property type="match status" value="1"/>
</dbReference>
<evidence type="ECO:0000256" key="2">
    <source>
        <dbReference type="PROSITE-ProRule" id="PRU00176"/>
    </source>
</evidence>
<evidence type="ECO:0000313" key="5">
    <source>
        <dbReference type="EMBL" id="CAK9222929.1"/>
    </source>
</evidence>
<evidence type="ECO:0000256" key="3">
    <source>
        <dbReference type="SAM" id="MobiDB-lite"/>
    </source>
</evidence>
<feature type="region of interest" description="Disordered" evidence="3">
    <location>
        <begin position="392"/>
        <end position="421"/>
    </location>
</feature>
<evidence type="ECO:0000256" key="1">
    <source>
        <dbReference type="ARBA" id="ARBA00022884"/>
    </source>
</evidence>
<keyword evidence="1 2" id="KW-0694">RNA-binding</keyword>